<dbReference type="Pfam" id="PF07980">
    <property type="entry name" value="SusD_RagB"/>
    <property type="match status" value="1"/>
</dbReference>
<evidence type="ECO:0000259" key="7">
    <source>
        <dbReference type="Pfam" id="PF07980"/>
    </source>
</evidence>
<keyword evidence="5" id="KW-0998">Cell outer membrane</keyword>
<evidence type="ECO:0008006" key="11">
    <source>
        <dbReference type="Google" id="ProtNLM"/>
    </source>
</evidence>
<protein>
    <recommendedName>
        <fullName evidence="11">RagB/SusD family nutrient uptake outer membrane protein</fullName>
    </recommendedName>
</protein>
<dbReference type="SUPFAM" id="SSF48452">
    <property type="entry name" value="TPR-like"/>
    <property type="match status" value="1"/>
</dbReference>
<evidence type="ECO:0000256" key="2">
    <source>
        <dbReference type="ARBA" id="ARBA00006275"/>
    </source>
</evidence>
<dbReference type="GeneID" id="93102949"/>
<dbReference type="RefSeq" id="WP_164719579.1">
    <property type="nucleotide sequence ID" value="NZ_AP028155.1"/>
</dbReference>
<comment type="similarity">
    <text evidence="2">Belongs to the SusD family.</text>
</comment>
<dbReference type="GO" id="GO:0009279">
    <property type="term" value="C:cell outer membrane"/>
    <property type="evidence" value="ECO:0007669"/>
    <property type="project" value="UniProtKB-SubCell"/>
</dbReference>
<dbReference type="InterPro" id="IPR011990">
    <property type="entry name" value="TPR-like_helical_dom_sf"/>
</dbReference>
<dbReference type="InterPro" id="IPR012944">
    <property type="entry name" value="SusD_RagB_dom"/>
</dbReference>
<evidence type="ECO:0000256" key="5">
    <source>
        <dbReference type="ARBA" id="ARBA00023237"/>
    </source>
</evidence>
<keyword evidence="10" id="KW-1185">Reference proteome</keyword>
<dbReference type="EMBL" id="JACIES010000009">
    <property type="protein sequence ID" value="MBB4027373.1"/>
    <property type="molecule type" value="Genomic_DNA"/>
</dbReference>
<reference evidence="9 10" key="1">
    <citation type="submission" date="2020-08" db="EMBL/GenBank/DDBJ databases">
        <title>Genomic Encyclopedia of Type Strains, Phase IV (KMG-IV): sequencing the most valuable type-strain genomes for metagenomic binning, comparative biology and taxonomic classification.</title>
        <authorList>
            <person name="Goeker M."/>
        </authorList>
    </citation>
    <scope>NUCLEOTIDE SEQUENCE [LARGE SCALE GENOMIC DNA]</scope>
    <source>
        <strain evidence="9 10">DSM 105721</strain>
    </source>
</reference>
<evidence type="ECO:0000256" key="6">
    <source>
        <dbReference type="SAM" id="SignalP"/>
    </source>
</evidence>
<dbReference type="InterPro" id="IPR033985">
    <property type="entry name" value="SusD-like_N"/>
</dbReference>
<feature type="chain" id="PRO_5030995219" description="RagB/SusD family nutrient uptake outer membrane protein" evidence="6">
    <location>
        <begin position="24"/>
        <end position="509"/>
    </location>
</feature>
<dbReference type="Proteomes" id="UP000546007">
    <property type="component" value="Unassembled WGS sequence"/>
</dbReference>
<sequence length="509" mass="57938">MNKKILFILVMWGMLFSSCTDWLDVTPENSIEEADLFKEATGFQNALNGVYEQMASTKLYGKELSFGMLDAMGRVWCLQGENFYNIKNYHYYYQAGTFAYDANDDIKEAIDGVWSTAYTAIANCNNIISNIDKLTGEDFRTGEPERLMIKGEALAARAWLHFDLLRMFAPAPSSNPSGLYIPYVKEFPYYGGQTPLTVEETMEAIEVDLKAAQEMIMAYDTLDLAHRAMLSGYNRFKGDFSTAVSGNDGSTVEMLPFYYYRGYRINALAVTGLMARFYSYWGGDKHSLAAANAQKVVDFLVYPEEKRPALEYVSIDARWNPDFKFSEDLIFCLSYPTLMTDYTEFATSSSNACLTISKYDEIWNDDFADAGDYRLVMIYDDQGDYMPLKNVPSKTGDAEVLAKIEDMVPMIRMSEMHFVLAEYYASIGQWAKAAEFITKVRVGRNCDGSVDLGITDMETFKARLLGEVRREFFAEGQTFFYYKKYGEKLIKDMNLDSFVVPTPDSENIH</sequence>
<evidence type="ECO:0000256" key="4">
    <source>
        <dbReference type="ARBA" id="ARBA00023136"/>
    </source>
</evidence>
<feature type="domain" description="SusD-like N-terminal" evidence="8">
    <location>
        <begin position="21"/>
        <end position="216"/>
    </location>
</feature>
<evidence type="ECO:0000313" key="9">
    <source>
        <dbReference type="EMBL" id="MBB4027373.1"/>
    </source>
</evidence>
<keyword evidence="4" id="KW-0472">Membrane</keyword>
<organism evidence="9 10">
    <name type="scientific">Butyricimonas faecihominis</name>
    <dbReference type="NCBI Taxonomy" id="1472416"/>
    <lineage>
        <taxon>Bacteria</taxon>
        <taxon>Pseudomonadati</taxon>
        <taxon>Bacteroidota</taxon>
        <taxon>Bacteroidia</taxon>
        <taxon>Bacteroidales</taxon>
        <taxon>Odoribacteraceae</taxon>
        <taxon>Butyricimonas</taxon>
    </lineage>
</organism>
<comment type="caution">
    <text evidence="9">The sequence shown here is derived from an EMBL/GenBank/DDBJ whole genome shotgun (WGS) entry which is preliminary data.</text>
</comment>
<proteinExistence type="inferred from homology"/>
<dbReference type="Gene3D" id="1.25.40.390">
    <property type="match status" value="1"/>
</dbReference>
<feature type="domain" description="RagB/SusD" evidence="7">
    <location>
        <begin position="385"/>
        <end position="480"/>
    </location>
</feature>
<comment type="subcellular location">
    <subcellularLocation>
        <location evidence="1">Cell outer membrane</location>
    </subcellularLocation>
</comment>
<evidence type="ECO:0000313" key="10">
    <source>
        <dbReference type="Proteomes" id="UP000546007"/>
    </source>
</evidence>
<gene>
    <name evidence="9" type="ORF">GGR14_003183</name>
</gene>
<keyword evidence="3 6" id="KW-0732">Signal</keyword>
<dbReference type="AlphaFoldDB" id="A0A7W6HYJ2"/>
<feature type="signal peptide" evidence="6">
    <location>
        <begin position="1"/>
        <end position="23"/>
    </location>
</feature>
<evidence type="ECO:0000259" key="8">
    <source>
        <dbReference type="Pfam" id="PF14322"/>
    </source>
</evidence>
<dbReference type="Pfam" id="PF14322">
    <property type="entry name" value="SusD-like_3"/>
    <property type="match status" value="1"/>
</dbReference>
<evidence type="ECO:0000256" key="1">
    <source>
        <dbReference type="ARBA" id="ARBA00004442"/>
    </source>
</evidence>
<name>A0A7W6HYJ2_9BACT</name>
<accession>A0A7W6HYJ2</accession>
<dbReference type="PROSITE" id="PS51257">
    <property type="entry name" value="PROKAR_LIPOPROTEIN"/>
    <property type="match status" value="1"/>
</dbReference>
<evidence type="ECO:0000256" key="3">
    <source>
        <dbReference type="ARBA" id="ARBA00022729"/>
    </source>
</evidence>